<evidence type="ECO:0000313" key="4">
    <source>
        <dbReference type="EMBL" id="KAI5405652.1"/>
    </source>
</evidence>
<dbReference type="InterPro" id="IPR058921">
    <property type="entry name" value="PAP/OAS1-rel"/>
</dbReference>
<reference evidence="4 5" key="1">
    <citation type="journal article" date="2022" name="Nat. Genet.">
        <title>Improved pea reference genome and pan-genome highlight genomic features and evolutionary characteristics.</title>
        <authorList>
            <person name="Yang T."/>
            <person name="Liu R."/>
            <person name="Luo Y."/>
            <person name="Hu S."/>
            <person name="Wang D."/>
            <person name="Wang C."/>
            <person name="Pandey M.K."/>
            <person name="Ge S."/>
            <person name="Xu Q."/>
            <person name="Li N."/>
            <person name="Li G."/>
            <person name="Huang Y."/>
            <person name="Saxena R.K."/>
            <person name="Ji Y."/>
            <person name="Li M."/>
            <person name="Yan X."/>
            <person name="He Y."/>
            <person name="Liu Y."/>
            <person name="Wang X."/>
            <person name="Xiang C."/>
            <person name="Varshney R.K."/>
            <person name="Ding H."/>
            <person name="Gao S."/>
            <person name="Zong X."/>
        </authorList>
    </citation>
    <scope>NUCLEOTIDE SEQUENCE [LARGE SCALE GENOMIC DNA]</scope>
    <source>
        <strain evidence="4 5">cv. Zhongwan 6</strain>
    </source>
</reference>
<evidence type="ECO:0000256" key="1">
    <source>
        <dbReference type="SAM" id="MobiDB-lite"/>
    </source>
</evidence>
<dbReference type="AlphaFoldDB" id="A0A9D5ABY1"/>
<dbReference type="InterPro" id="IPR054708">
    <property type="entry name" value="MTPAP-like_central"/>
</dbReference>
<dbReference type="PANTHER" id="PTHR45979:SF30">
    <property type="entry name" value="NUCLEOTIDYLTRANSFERASE"/>
    <property type="match status" value="1"/>
</dbReference>
<organism evidence="4 5">
    <name type="scientific">Pisum sativum</name>
    <name type="common">Garden pea</name>
    <name type="synonym">Lathyrus oleraceus</name>
    <dbReference type="NCBI Taxonomy" id="3888"/>
    <lineage>
        <taxon>Eukaryota</taxon>
        <taxon>Viridiplantae</taxon>
        <taxon>Streptophyta</taxon>
        <taxon>Embryophyta</taxon>
        <taxon>Tracheophyta</taxon>
        <taxon>Spermatophyta</taxon>
        <taxon>Magnoliopsida</taxon>
        <taxon>eudicotyledons</taxon>
        <taxon>Gunneridae</taxon>
        <taxon>Pentapetalae</taxon>
        <taxon>rosids</taxon>
        <taxon>fabids</taxon>
        <taxon>Fabales</taxon>
        <taxon>Fabaceae</taxon>
        <taxon>Papilionoideae</taxon>
        <taxon>50 kb inversion clade</taxon>
        <taxon>NPAAA clade</taxon>
        <taxon>Hologalegina</taxon>
        <taxon>IRL clade</taxon>
        <taxon>Fabeae</taxon>
        <taxon>Lathyrus</taxon>
    </lineage>
</organism>
<proteinExistence type="predicted"/>
<dbReference type="Gramene" id="PSAT_LOCUS23050_t1">
    <property type="protein sequence ID" value="CAL5204025.1"/>
    <property type="gene ID" value="PSAT_LOCUS23050"/>
</dbReference>
<dbReference type="InterPro" id="IPR043519">
    <property type="entry name" value="NT_sf"/>
</dbReference>
<dbReference type="PANTHER" id="PTHR45979">
    <property type="entry name" value="PAP/OAS1 SUBSTRATE-BINDING DOMAIN SUPERFAMILY"/>
    <property type="match status" value="1"/>
</dbReference>
<feature type="compositionally biased region" description="Low complexity" evidence="1">
    <location>
        <begin position="803"/>
        <end position="815"/>
    </location>
</feature>
<dbReference type="EMBL" id="JAMSHJ010000005">
    <property type="protein sequence ID" value="KAI5405652.1"/>
    <property type="molecule type" value="Genomic_DNA"/>
</dbReference>
<gene>
    <name evidence="4" type="ORF">KIW84_052424</name>
</gene>
<feature type="domain" description="PAP/OAS1 substrate-binding-related" evidence="3">
    <location>
        <begin position="170"/>
        <end position="364"/>
    </location>
</feature>
<sequence length="869" mass="98933">MENNNFVPNGLLLSSEETFVARVLEGKRWSQVEERTTELLQCVQLNHKSEALRNNIISYLRGLITSHVPCQVFEFGSVPLKTYLPDGDIDLTVFGFNQILPENFIQEILQIIQNQKENEFAEFRVKEVKLVQAEVKVIKCLIESFAVDISFNQLSGLCSLCFLEEVNHLIGHHHMFKRSVILIKAWCYYESRLLGSNSGLFSTYGLEILVLYIFNLYNNDFAGPLQVLFRFLEFFSKFDWENYCISLSGPVPKGSLPNMIAESLRKDCRNQELLLTELFLNACKTCYGNMPRSQENHERHFVTKHIDIIDPLCADNNLGRSISKGSFFRIKNAIAFGAKRMLRILECTDENLIAEFDYFFKTTWNRNGNGYWIHVSVYNLYIRNKKIGKPTRQESEDEQALASREFQYNNQKPDNQLSEILHKEEPDYLDDSESRRNLQLSGYLHALMGQSAAKEEPGVGNMTESSRIEYLEAVKGAKSENNEVVRQQKEEHHLESTMESCTSLESNGYLQALLGVKKSDAFFSSPPPNISFSLDVVQFPELQEFPSGKRSLNLGQDSVHPPAVIITDSIVMNPEICKNTPASDSTSETRLSSLLLKPTHPQDVLGPSIENADIVRHENTTAESDALNLHALQSPYASGSSEIQFPFSISNSSHVEASHYIGNQFSDIFNGDFVKYWTNLQYGRYCEIGPLEEPLLHPPTFELPMDFQEQYHLKRRPSSSANVVAPIVPDMPPILASDSHEGINQSVSFWLPKFSGGTGSFMPNPLAYDQRYYNRELSNKHQIANYRSERPGNSNYDSRGRASRSNNVPRNSNSNFRERFSSRGQNYYRQREKPEGKKKALHQGEGSSSAVKELKKFEKGSKDISPHQP</sequence>
<dbReference type="Proteomes" id="UP001058974">
    <property type="component" value="Chromosome 5"/>
</dbReference>
<evidence type="ECO:0000259" key="3">
    <source>
        <dbReference type="Pfam" id="PF26180"/>
    </source>
</evidence>
<feature type="domain" description="Poly(A) RNA polymerase mitochondrial-like central palm" evidence="2">
    <location>
        <begin position="34"/>
        <end position="157"/>
    </location>
</feature>
<dbReference type="Pfam" id="PF22600">
    <property type="entry name" value="MTPAP-like_central"/>
    <property type="match status" value="1"/>
</dbReference>
<evidence type="ECO:0000313" key="5">
    <source>
        <dbReference type="Proteomes" id="UP001058974"/>
    </source>
</evidence>
<feature type="compositionally biased region" description="Basic and acidic residues" evidence="1">
    <location>
        <begin position="852"/>
        <end position="869"/>
    </location>
</feature>
<dbReference type="Pfam" id="PF26180">
    <property type="entry name" value="PAP-OAS1"/>
    <property type="match status" value="1"/>
</dbReference>
<dbReference type="Gramene" id="Psat05G0242400-T1">
    <property type="protein sequence ID" value="KAI5405652.1"/>
    <property type="gene ID" value="KIW84_052424"/>
</dbReference>
<dbReference type="Gene3D" id="1.10.1410.10">
    <property type="match status" value="1"/>
</dbReference>
<dbReference type="SUPFAM" id="SSF81301">
    <property type="entry name" value="Nucleotidyltransferase"/>
    <property type="match status" value="1"/>
</dbReference>
<dbReference type="OrthoDB" id="273917at2759"/>
<dbReference type="Gene3D" id="3.30.460.10">
    <property type="entry name" value="Beta Polymerase, domain 2"/>
    <property type="match status" value="1"/>
</dbReference>
<keyword evidence="5" id="KW-1185">Reference proteome</keyword>
<feature type="region of interest" description="Disordered" evidence="1">
    <location>
        <begin position="389"/>
        <end position="416"/>
    </location>
</feature>
<dbReference type="InterPro" id="IPR058920">
    <property type="entry name" value="PAP-OAS1-bd-rel"/>
</dbReference>
<accession>A0A9D5ABY1</accession>
<feature type="region of interest" description="Disordered" evidence="1">
    <location>
        <begin position="783"/>
        <end position="869"/>
    </location>
</feature>
<comment type="caution">
    <text evidence="4">The sequence shown here is derived from an EMBL/GenBank/DDBJ whole genome shotgun (WGS) entry which is preliminary data.</text>
</comment>
<evidence type="ECO:0000259" key="2">
    <source>
        <dbReference type="Pfam" id="PF22600"/>
    </source>
</evidence>
<dbReference type="CDD" id="cd05402">
    <property type="entry name" value="NT_PAP_TUTase"/>
    <property type="match status" value="1"/>
</dbReference>
<protein>
    <recommendedName>
        <fullName evidence="6">Polymerase nucleotidyl transferase domain-containing protein</fullName>
    </recommendedName>
</protein>
<name>A0A9D5ABY1_PEA</name>
<feature type="compositionally biased region" description="Polar residues" evidence="1">
    <location>
        <begin position="406"/>
        <end position="416"/>
    </location>
</feature>
<dbReference type="Gramene" id="Psat5g079280.1">
    <property type="protein sequence ID" value="Psat5g079280.1.cds"/>
    <property type="gene ID" value="Psat5g079280"/>
</dbReference>
<feature type="compositionally biased region" description="Basic and acidic residues" evidence="1">
    <location>
        <begin position="829"/>
        <end position="838"/>
    </location>
</feature>
<dbReference type="SUPFAM" id="SSF81631">
    <property type="entry name" value="PAP/OAS1 substrate-binding domain"/>
    <property type="match status" value="1"/>
</dbReference>
<evidence type="ECO:0008006" key="6">
    <source>
        <dbReference type="Google" id="ProtNLM"/>
    </source>
</evidence>